<dbReference type="InterPro" id="IPR050721">
    <property type="entry name" value="Trk_Ktr_HKT_K-transport"/>
</dbReference>
<evidence type="ECO:0000313" key="4">
    <source>
        <dbReference type="Proteomes" id="UP000004816"/>
    </source>
</evidence>
<dbReference type="InterPro" id="IPR003148">
    <property type="entry name" value="RCK_N"/>
</dbReference>
<keyword evidence="4" id="KW-1185">Reference proteome</keyword>
<evidence type="ECO:0000259" key="1">
    <source>
        <dbReference type="PROSITE" id="PS51201"/>
    </source>
</evidence>
<dbReference type="STRING" id="679197.HMPREF9336_00665"/>
<organism evidence="3 4">
    <name type="scientific">Segniliparus rugosus (strain ATCC BAA-974 / DSM 45345 / CCUG 50838 / CIP 108380 / JCM 13579 / CDC 945)</name>
    <dbReference type="NCBI Taxonomy" id="679197"/>
    <lineage>
        <taxon>Bacteria</taxon>
        <taxon>Bacillati</taxon>
        <taxon>Actinomycetota</taxon>
        <taxon>Actinomycetes</taxon>
        <taxon>Mycobacteriales</taxon>
        <taxon>Segniliparaceae</taxon>
        <taxon>Segniliparus</taxon>
    </lineage>
</organism>
<gene>
    <name evidence="3" type="ORF">HMPREF9336_00665</name>
</gene>
<sequence length="217" mass="23528">MGCGRVGAALSLALVRLGHEVAVIDRDGTAFHRLGSDFPGQCVLGQGFDRDVLLRSGVKKADAFAAVSSGDNSNIISARVCKEIFGVPKVVARIYDHKRAQVYERLGIPTVTTVPWATERFLFALTETSEIATWRDPSGGIEVTALPRHEQWAGKAVKRFEEATGARAVFLHRFGEPILPTGKTILQAEDIVYVAVKVGDLPKAFSIAVAEPKEEDQ</sequence>
<dbReference type="HOGENOM" id="CLU_046525_2_4_11"/>
<dbReference type="Gene3D" id="3.40.50.720">
    <property type="entry name" value="NAD(P)-binding Rossmann-like Domain"/>
    <property type="match status" value="1"/>
</dbReference>
<dbReference type="InterPro" id="IPR006037">
    <property type="entry name" value="RCK_C"/>
</dbReference>
<dbReference type="PANTHER" id="PTHR43833:SF8">
    <property type="entry name" value="TRK SYSTEM POTASSIUM UPTAKE PROTEIN TRKA"/>
    <property type="match status" value="1"/>
</dbReference>
<feature type="domain" description="RCK C-terminal" evidence="2">
    <location>
        <begin position="129"/>
        <end position="210"/>
    </location>
</feature>
<evidence type="ECO:0000259" key="2">
    <source>
        <dbReference type="PROSITE" id="PS51202"/>
    </source>
</evidence>
<reference evidence="3 4" key="1">
    <citation type="journal article" date="2011" name="Stand. Genomic Sci.">
        <title>High quality draft genome sequence of Segniliparus rugosus CDC 945(T)= (ATCC BAA-974(T)).</title>
        <authorList>
            <person name="Earl A.M."/>
            <person name="Desjardins C.A."/>
            <person name="Fitzgerald M.G."/>
            <person name="Arachchi H.M."/>
            <person name="Zeng Q."/>
            <person name="Mehta T."/>
            <person name="Griggs A."/>
            <person name="Birren B.W."/>
            <person name="Toney N.C."/>
            <person name="Carr J."/>
            <person name="Posey J."/>
            <person name="Butler W.R."/>
        </authorList>
    </citation>
    <scope>NUCLEOTIDE SEQUENCE [LARGE SCALE GENOMIC DNA]</scope>
    <source>
        <strain evidence="4">ATCC BAA-974 / DSM 45345 / CCUG 50838 / CIP 108380 / JCM 13579 / CDC 945</strain>
    </source>
</reference>
<dbReference type="SUPFAM" id="SSF51735">
    <property type="entry name" value="NAD(P)-binding Rossmann-fold domains"/>
    <property type="match status" value="1"/>
</dbReference>
<dbReference type="Pfam" id="PF02254">
    <property type="entry name" value="TrkA_N"/>
    <property type="match status" value="1"/>
</dbReference>
<evidence type="ECO:0000313" key="3">
    <source>
        <dbReference type="EMBL" id="EFV14475.2"/>
    </source>
</evidence>
<protein>
    <submittedName>
        <fullName evidence="3">Uncharacterized protein</fullName>
    </submittedName>
</protein>
<dbReference type="InterPro" id="IPR036291">
    <property type="entry name" value="NAD(P)-bd_dom_sf"/>
</dbReference>
<proteinExistence type="predicted"/>
<dbReference type="GO" id="GO:0006813">
    <property type="term" value="P:potassium ion transport"/>
    <property type="evidence" value="ECO:0007669"/>
    <property type="project" value="InterPro"/>
</dbReference>
<dbReference type="SUPFAM" id="SSF116726">
    <property type="entry name" value="TrkA C-terminal domain-like"/>
    <property type="match status" value="1"/>
</dbReference>
<dbReference type="GO" id="GO:0008324">
    <property type="term" value="F:monoatomic cation transmembrane transporter activity"/>
    <property type="evidence" value="ECO:0007669"/>
    <property type="project" value="InterPro"/>
</dbReference>
<dbReference type="PROSITE" id="PS51202">
    <property type="entry name" value="RCK_C"/>
    <property type="match status" value="1"/>
</dbReference>
<accession>E5XME5</accession>
<dbReference type="PROSITE" id="PS51201">
    <property type="entry name" value="RCK_N"/>
    <property type="match status" value="1"/>
</dbReference>
<dbReference type="eggNOG" id="COG0569">
    <property type="taxonomic scope" value="Bacteria"/>
</dbReference>
<dbReference type="Gene3D" id="3.30.70.1450">
    <property type="entry name" value="Regulator of K+ conductance, C-terminal domain"/>
    <property type="match status" value="1"/>
</dbReference>
<dbReference type="EMBL" id="ACZI02000003">
    <property type="protein sequence ID" value="EFV14475.2"/>
    <property type="molecule type" value="Genomic_DNA"/>
</dbReference>
<dbReference type="Proteomes" id="UP000004816">
    <property type="component" value="Unassembled WGS sequence"/>
</dbReference>
<dbReference type="PANTHER" id="PTHR43833">
    <property type="entry name" value="POTASSIUM CHANNEL PROTEIN 2-RELATED-RELATED"/>
    <property type="match status" value="1"/>
</dbReference>
<dbReference type="Pfam" id="PF02080">
    <property type="entry name" value="TrkA_C"/>
    <property type="match status" value="1"/>
</dbReference>
<comment type="caution">
    <text evidence="3">The sequence shown here is derived from an EMBL/GenBank/DDBJ whole genome shotgun (WGS) entry which is preliminary data.</text>
</comment>
<dbReference type="AlphaFoldDB" id="E5XME5"/>
<feature type="domain" description="RCK N-terminal" evidence="1">
    <location>
        <begin position="1"/>
        <end position="115"/>
    </location>
</feature>
<dbReference type="InterPro" id="IPR036721">
    <property type="entry name" value="RCK_C_sf"/>
</dbReference>
<name>E5XME5_SEGRC</name>